<dbReference type="NCBIfam" id="TIGR02037">
    <property type="entry name" value="degP_htrA_DO"/>
    <property type="match status" value="1"/>
</dbReference>
<feature type="active site" description="Charge relay system" evidence="7">
    <location>
        <position position="158"/>
    </location>
</feature>
<accession>A0A838ZNK7</accession>
<dbReference type="GO" id="GO:0006508">
    <property type="term" value="P:proteolysis"/>
    <property type="evidence" value="ECO:0007669"/>
    <property type="project" value="UniProtKB-KW"/>
</dbReference>
<evidence type="ECO:0000313" key="10">
    <source>
        <dbReference type="EMBL" id="MBA5629550.1"/>
    </source>
</evidence>
<dbReference type="SMART" id="SM00228">
    <property type="entry name" value="PDZ"/>
    <property type="match status" value="2"/>
</dbReference>
<comment type="caution">
    <text evidence="10">The sequence shown here is derived from an EMBL/GenBank/DDBJ whole genome shotgun (WGS) entry which is preliminary data.</text>
</comment>
<dbReference type="InterPro" id="IPR001478">
    <property type="entry name" value="PDZ"/>
</dbReference>
<dbReference type="InterPro" id="IPR001940">
    <property type="entry name" value="Peptidase_S1C"/>
</dbReference>
<evidence type="ECO:0000256" key="8">
    <source>
        <dbReference type="PIRSR" id="PIRSR611782-2"/>
    </source>
</evidence>
<dbReference type="Pfam" id="PF13365">
    <property type="entry name" value="Trypsin_2"/>
    <property type="match status" value="1"/>
</dbReference>
<feature type="binding site" evidence="8">
    <location>
        <begin position="292"/>
        <end position="296"/>
    </location>
    <ligand>
        <name>substrate</name>
    </ligand>
</feature>
<gene>
    <name evidence="10" type="ORF">HU137_07175</name>
</gene>
<sequence length="496" mass="53915">MKKYLGYVIVGLLSATFALVGMKFLSSDADGEIVTSARGDQNNGAFDFVDYKGNYAFSAPDFVDASQKTVNAVVSINNFSNQTQNQRMSDPFEFFFGYPQQQRDPDLPTGQGSGVIISEDGYIVTNNHVIKGSQKIEVILNNQKSYSAELIGTDPNTDIALIKIEDKGLPFIKFVDSDGINVGDWVLAVGNPFGLNSTVTAGIVSAKGRSIDILRRNATNPIESFIQTDAAINPGNSGGALVNPNGDLVGINTAISSQTGSYVGYGFAVPSNLVKKVVEDIKKYGLVQRGYLGIEGMDLNDEYRVKQYNKERGTDLKSQQGILVQTVTDNGGAQDAGIRKGDIITEIDGQKVTSFGKLSFAIGSKYPGDKVQVKVKRDGKEKEYTVTLRDQKGNTSKRSISDLTVTEKLGAEFEPLTDRQKVSFGIDYGVMVKNLEPNSKLSGVGIGENFIILKVNDKEVSDQNDIEKILKSHKGKVSISYVDPYGRIYTRGFTLD</sequence>
<dbReference type="Proteomes" id="UP000552241">
    <property type="component" value="Unassembled WGS sequence"/>
</dbReference>
<dbReference type="Pfam" id="PF13180">
    <property type="entry name" value="PDZ_2"/>
    <property type="match status" value="1"/>
</dbReference>
<evidence type="ECO:0000256" key="1">
    <source>
        <dbReference type="ARBA" id="ARBA00010541"/>
    </source>
</evidence>
<reference evidence="10 11" key="1">
    <citation type="submission" date="2020-07" db="EMBL/GenBank/DDBJ databases">
        <title>Moheibacter lacus sp. nov., a member of the family Flavobacteriaceae isolated from freshwater lake sediment.</title>
        <authorList>
            <person name="Liu Y."/>
        </authorList>
    </citation>
    <scope>NUCLEOTIDE SEQUENCE [LARGE SCALE GENOMIC DNA]</scope>
    <source>
        <strain evidence="10 11">BDHS18</strain>
    </source>
</reference>
<dbReference type="SUPFAM" id="SSF50494">
    <property type="entry name" value="Trypsin-like serine proteases"/>
    <property type="match status" value="1"/>
</dbReference>
<evidence type="ECO:0000313" key="11">
    <source>
        <dbReference type="Proteomes" id="UP000552241"/>
    </source>
</evidence>
<evidence type="ECO:0000256" key="4">
    <source>
        <dbReference type="ARBA" id="ARBA00022737"/>
    </source>
</evidence>
<feature type="binding site" evidence="8">
    <location>
        <position position="128"/>
    </location>
    <ligand>
        <name>substrate</name>
    </ligand>
</feature>
<feature type="domain" description="PDZ" evidence="9">
    <location>
        <begin position="313"/>
        <end position="379"/>
    </location>
</feature>
<organism evidence="10 11">
    <name type="scientific">Moheibacter lacus</name>
    <dbReference type="NCBI Taxonomy" id="2745851"/>
    <lineage>
        <taxon>Bacteria</taxon>
        <taxon>Pseudomonadati</taxon>
        <taxon>Bacteroidota</taxon>
        <taxon>Flavobacteriia</taxon>
        <taxon>Flavobacteriales</taxon>
        <taxon>Weeksellaceae</taxon>
        <taxon>Moheibacter</taxon>
    </lineage>
</organism>
<dbReference type="SUPFAM" id="SSF50156">
    <property type="entry name" value="PDZ domain-like"/>
    <property type="match status" value="2"/>
</dbReference>
<evidence type="ECO:0000256" key="7">
    <source>
        <dbReference type="PIRSR" id="PIRSR611782-1"/>
    </source>
</evidence>
<evidence type="ECO:0000259" key="9">
    <source>
        <dbReference type="PROSITE" id="PS50106"/>
    </source>
</evidence>
<keyword evidence="4" id="KW-0677">Repeat</keyword>
<keyword evidence="2" id="KW-0645">Protease</keyword>
<evidence type="ECO:0000256" key="5">
    <source>
        <dbReference type="ARBA" id="ARBA00022801"/>
    </source>
</evidence>
<dbReference type="GO" id="GO:0004252">
    <property type="term" value="F:serine-type endopeptidase activity"/>
    <property type="evidence" value="ECO:0007669"/>
    <property type="project" value="InterPro"/>
</dbReference>
<evidence type="ECO:0000256" key="3">
    <source>
        <dbReference type="ARBA" id="ARBA00022729"/>
    </source>
</evidence>
<keyword evidence="11" id="KW-1185">Reference proteome</keyword>
<dbReference type="AlphaFoldDB" id="A0A838ZNK7"/>
<feature type="binding site" evidence="8">
    <location>
        <position position="158"/>
    </location>
    <ligand>
        <name>substrate</name>
    </ligand>
</feature>
<dbReference type="RefSeq" id="WP_182043101.1">
    <property type="nucleotide sequence ID" value="NZ_JACDZE010000001.1"/>
</dbReference>
<name>A0A838ZNK7_9FLAO</name>
<evidence type="ECO:0000256" key="6">
    <source>
        <dbReference type="ARBA" id="ARBA00022825"/>
    </source>
</evidence>
<comment type="similarity">
    <text evidence="1">Belongs to the peptidase S1C family.</text>
</comment>
<dbReference type="Gene3D" id="2.40.10.120">
    <property type="match status" value="1"/>
</dbReference>
<protein>
    <submittedName>
        <fullName evidence="10">Do family serine endopeptidase</fullName>
    </submittedName>
</protein>
<feature type="binding site" evidence="8">
    <location>
        <begin position="235"/>
        <end position="237"/>
    </location>
    <ligand>
        <name>substrate</name>
    </ligand>
</feature>
<keyword evidence="3" id="KW-0732">Signal</keyword>
<keyword evidence="5" id="KW-0378">Hydrolase</keyword>
<dbReference type="PROSITE" id="PS50106">
    <property type="entry name" value="PDZ"/>
    <property type="match status" value="1"/>
</dbReference>
<dbReference type="Gene3D" id="2.30.42.10">
    <property type="match status" value="2"/>
</dbReference>
<dbReference type="PRINTS" id="PR00834">
    <property type="entry name" value="PROTEASES2C"/>
</dbReference>
<evidence type="ECO:0000256" key="2">
    <source>
        <dbReference type="ARBA" id="ARBA00022670"/>
    </source>
</evidence>
<feature type="active site" description="Charge relay system" evidence="7">
    <location>
        <position position="237"/>
    </location>
</feature>
<dbReference type="PANTHER" id="PTHR22939">
    <property type="entry name" value="SERINE PROTEASE FAMILY S1C HTRA-RELATED"/>
    <property type="match status" value="1"/>
</dbReference>
<dbReference type="PANTHER" id="PTHR22939:SF129">
    <property type="entry name" value="SERINE PROTEASE HTRA2, MITOCHONDRIAL"/>
    <property type="match status" value="1"/>
</dbReference>
<dbReference type="EMBL" id="JACDZE010000001">
    <property type="protein sequence ID" value="MBA5629550.1"/>
    <property type="molecule type" value="Genomic_DNA"/>
</dbReference>
<proteinExistence type="inferred from homology"/>
<dbReference type="InterPro" id="IPR011782">
    <property type="entry name" value="Pept_S1C_Do"/>
</dbReference>
<keyword evidence="6" id="KW-0720">Serine protease</keyword>
<dbReference type="InterPro" id="IPR009003">
    <property type="entry name" value="Peptidase_S1_PA"/>
</dbReference>
<feature type="active site" description="Charge relay system" evidence="7">
    <location>
        <position position="128"/>
    </location>
</feature>
<dbReference type="InterPro" id="IPR036034">
    <property type="entry name" value="PDZ_sf"/>
</dbReference>